<protein>
    <submittedName>
        <fullName evidence="3">CaM_binding domain-containing protein</fullName>
    </submittedName>
</protein>
<feature type="compositionally biased region" description="Polar residues" evidence="1">
    <location>
        <begin position="161"/>
        <end position="174"/>
    </location>
</feature>
<accession>A0A0N5AA27</accession>
<evidence type="ECO:0000313" key="3">
    <source>
        <dbReference type="WBParaSite" id="SMUV_0000099001-mRNA-1"/>
    </source>
</evidence>
<dbReference type="AlphaFoldDB" id="A0A0N5AA27"/>
<feature type="compositionally biased region" description="Low complexity" evidence="1">
    <location>
        <begin position="92"/>
        <end position="101"/>
    </location>
</feature>
<feature type="region of interest" description="Disordered" evidence="1">
    <location>
        <begin position="74"/>
        <end position="101"/>
    </location>
</feature>
<feature type="compositionally biased region" description="Low complexity" evidence="1">
    <location>
        <begin position="45"/>
        <end position="55"/>
    </location>
</feature>
<evidence type="ECO:0000256" key="1">
    <source>
        <dbReference type="SAM" id="MobiDB-lite"/>
    </source>
</evidence>
<keyword evidence="2" id="KW-1185">Reference proteome</keyword>
<name>A0A0N5AA27_9BILA</name>
<sequence length="362" mass="38854">MGPMREVMRRRRGRRQREAGDKQEIAAAPHTQRRVAKDSSGGGSQSFSSTSSTFRSFSPQRLIVSTALTNADSLTHKSKKAQAYNSSEERNSSLLSPESSTNLTDMTHTACINVTGSNCVMSSSGTRSYAEIAKRKSPVSSSSCAVLHASAGDVSPGDCAPSTSANNNDERCTSVTSSAGGSVEIIDKDGLESNNQQLNSGCLKSSVDGFSFFYDPNEPTTICDTQTTAVSEENSGNCDFFSLSTQSIAKLDDDTKRGKTRKSNGKTVGKREEGTDVRFKKGLAENAVKSEKEAGSSFVLKLKLENGRTILLPSMNVSGSFEVDRKKKEIMSNAWKNFMESVPAPIRYKPGVLQGVSSNGNN</sequence>
<feature type="region of interest" description="Disordered" evidence="1">
    <location>
        <begin position="1"/>
        <end position="55"/>
    </location>
</feature>
<feature type="region of interest" description="Disordered" evidence="1">
    <location>
        <begin position="153"/>
        <end position="174"/>
    </location>
</feature>
<feature type="region of interest" description="Disordered" evidence="1">
    <location>
        <begin position="253"/>
        <end position="273"/>
    </location>
</feature>
<dbReference type="Proteomes" id="UP000046393">
    <property type="component" value="Unplaced"/>
</dbReference>
<dbReference type="WBParaSite" id="SMUV_0000099001-mRNA-1">
    <property type="protein sequence ID" value="SMUV_0000099001-mRNA-1"/>
    <property type="gene ID" value="SMUV_0000099001"/>
</dbReference>
<proteinExistence type="predicted"/>
<organism evidence="2 3">
    <name type="scientific">Syphacia muris</name>
    <dbReference type="NCBI Taxonomy" id="451379"/>
    <lineage>
        <taxon>Eukaryota</taxon>
        <taxon>Metazoa</taxon>
        <taxon>Ecdysozoa</taxon>
        <taxon>Nematoda</taxon>
        <taxon>Chromadorea</taxon>
        <taxon>Rhabditida</taxon>
        <taxon>Spirurina</taxon>
        <taxon>Oxyuridomorpha</taxon>
        <taxon>Oxyuroidea</taxon>
        <taxon>Oxyuridae</taxon>
        <taxon>Syphacia</taxon>
    </lineage>
</organism>
<reference evidence="3" key="1">
    <citation type="submission" date="2017-02" db="UniProtKB">
        <authorList>
            <consortium name="WormBaseParasite"/>
        </authorList>
    </citation>
    <scope>IDENTIFICATION</scope>
</reference>
<evidence type="ECO:0000313" key="2">
    <source>
        <dbReference type="Proteomes" id="UP000046393"/>
    </source>
</evidence>